<sequence length="404" mass="45941">MKRDDNVRLRKRRKGPKVPRYYPLPVEGKFRMKGPPPPIPKFAYWGFHDYHPSIKVLILSVFLAFVSLTTPFWAYVDDSTFGLWMYCSYASCTSIHDNLVEGGSVPAWYHMTQGSFCIGTVACLAALGILVHNVYGKELKMTSTVYTAAKCSVSNELDVVEDEVLWAEHYDQSDTDFDKEVVQMTMALYTFTTYFEHTNFLYHVVDFNDQEIDYHGAFYCGLVSTILNAVAAIIILLDDSITKASKQTQMLMRAARGDVDPTKLQALYEEFAQRQYYTNAAFTPDAFETCSGFAKNDVHVSTHSQLADGVPSSEGPIIRDGLKMDGFYSQMVPYPDEPPPYAEANDSFQFTEAYGDQGYSDELPENQYADFNYDWDNTDFLHDTIVEEEFVPMPHQEENASFNI</sequence>
<protein>
    <submittedName>
        <fullName evidence="2">Uncharacterized protein</fullName>
    </submittedName>
</protein>
<keyword evidence="1" id="KW-0472">Membrane</keyword>
<dbReference type="Proteomes" id="UP001208570">
    <property type="component" value="Unassembled WGS sequence"/>
</dbReference>
<feature type="transmembrane region" description="Helical" evidence="1">
    <location>
        <begin position="107"/>
        <end position="131"/>
    </location>
</feature>
<keyword evidence="1" id="KW-1133">Transmembrane helix</keyword>
<evidence type="ECO:0000313" key="2">
    <source>
        <dbReference type="EMBL" id="KAK2162565.1"/>
    </source>
</evidence>
<dbReference type="Gene3D" id="1.20.140.150">
    <property type="match status" value="1"/>
</dbReference>
<evidence type="ECO:0000256" key="1">
    <source>
        <dbReference type="SAM" id="Phobius"/>
    </source>
</evidence>
<comment type="caution">
    <text evidence="2">The sequence shown here is derived from an EMBL/GenBank/DDBJ whole genome shotgun (WGS) entry which is preliminary data.</text>
</comment>
<name>A0AAD9NA63_9ANNE</name>
<reference evidence="2" key="1">
    <citation type="journal article" date="2023" name="Mol. Biol. Evol.">
        <title>Third-Generation Sequencing Reveals the Adaptive Role of the Epigenome in Three Deep-Sea Polychaetes.</title>
        <authorList>
            <person name="Perez M."/>
            <person name="Aroh O."/>
            <person name="Sun Y."/>
            <person name="Lan Y."/>
            <person name="Juniper S.K."/>
            <person name="Young C.R."/>
            <person name="Angers B."/>
            <person name="Qian P.Y."/>
        </authorList>
    </citation>
    <scope>NUCLEOTIDE SEQUENCE</scope>
    <source>
        <strain evidence="2">P08H-3</strain>
    </source>
</reference>
<gene>
    <name evidence="2" type="ORF">LSH36_96g03045</name>
</gene>
<evidence type="ECO:0000313" key="3">
    <source>
        <dbReference type="Proteomes" id="UP001208570"/>
    </source>
</evidence>
<accession>A0AAD9NA63</accession>
<keyword evidence="1" id="KW-0812">Transmembrane</keyword>
<feature type="transmembrane region" description="Helical" evidence="1">
    <location>
        <begin position="217"/>
        <end position="237"/>
    </location>
</feature>
<dbReference type="AlphaFoldDB" id="A0AAD9NA63"/>
<keyword evidence="3" id="KW-1185">Reference proteome</keyword>
<proteinExistence type="predicted"/>
<organism evidence="2 3">
    <name type="scientific">Paralvinella palmiformis</name>
    <dbReference type="NCBI Taxonomy" id="53620"/>
    <lineage>
        <taxon>Eukaryota</taxon>
        <taxon>Metazoa</taxon>
        <taxon>Spiralia</taxon>
        <taxon>Lophotrochozoa</taxon>
        <taxon>Annelida</taxon>
        <taxon>Polychaeta</taxon>
        <taxon>Sedentaria</taxon>
        <taxon>Canalipalpata</taxon>
        <taxon>Terebellida</taxon>
        <taxon>Terebelliformia</taxon>
        <taxon>Alvinellidae</taxon>
        <taxon>Paralvinella</taxon>
    </lineage>
</organism>
<dbReference type="EMBL" id="JAODUP010000096">
    <property type="protein sequence ID" value="KAK2162565.1"/>
    <property type="molecule type" value="Genomic_DNA"/>
</dbReference>
<feature type="transmembrane region" description="Helical" evidence="1">
    <location>
        <begin position="56"/>
        <end position="76"/>
    </location>
</feature>